<dbReference type="Pfam" id="PF25164">
    <property type="entry name" value="CoiA_N"/>
    <property type="match status" value="1"/>
</dbReference>
<reference evidence="3 4" key="1">
    <citation type="journal article" date="2015" name="Genome Announc.">
        <title>Expanding the biotechnology potential of lactobacilli through comparative genomics of 213 strains and associated genera.</title>
        <authorList>
            <person name="Sun Z."/>
            <person name="Harris H.M."/>
            <person name="McCann A."/>
            <person name="Guo C."/>
            <person name="Argimon S."/>
            <person name="Zhang W."/>
            <person name="Yang X."/>
            <person name="Jeffery I.B."/>
            <person name="Cooney J.C."/>
            <person name="Kagawa T.F."/>
            <person name="Liu W."/>
            <person name="Song Y."/>
            <person name="Salvetti E."/>
            <person name="Wrobel A."/>
            <person name="Rasinkangas P."/>
            <person name="Parkhill J."/>
            <person name="Rea M.C."/>
            <person name="O'Sullivan O."/>
            <person name="Ritari J."/>
            <person name="Douillard F.P."/>
            <person name="Paul Ross R."/>
            <person name="Yang R."/>
            <person name="Briner A.E."/>
            <person name="Felis G.E."/>
            <person name="de Vos W.M."/>
            <person name="Barrangou R."/>
            <person name="Klaenhammer T.R."/>
            <person name="Caufield P.W."/>
            <person name="Cui Y."/>
            <person name="Zhang H."/>
            <person name="O'Toole P.W."/>
        </authorList>
    </citation>
    <scope>NUCLEOTIDE SEQUENCE [LARGE SCALE GENOMIC DNA]</scope>
    <source>
        <strain evidence="3 4">DSM 16381</strain>
    </source>
</reference>
<dbReference type="Pfam" id="PF06054">
    <property type="entry name" value="CoiA_nuc"/>
    <property type="match status" value="1"/>
</dbReference>
<dbReference type="InterPro" id="IPR010330">
    <property type="entry name" value="CoiA_nuc"/>
</dbReference>
<evidence type="ECO:0000259" key="2">
    <source>
        <dbReference type="Pfam" id="PF25164"/>
    </source>
</evidence>
<sequence length="358" mass="40634">MIVLIALRQGKLIDAAFAERRGDYCCPACRQHVSLRHGTQVQPYFAHRAKATCTIFSEGETAQHLAGKRQLLAFFAPWGRVSLEHVLPTIQQRADGWIARPTGKAIAIEFQCSPITTKQVLHRTRGYQKLGVYPFWILGQRYSKQKLGWSLIERFATRLRGWGLCLLFWDVQRQRMRIDHHLYQDALGGYHGRTVWLANVADLAAGNWQRLPKLELDYPAWRSRLARDLHLKNAAVLAIQERLYPAGHHVLDVPTALTTSAVTPPVFGQGLLLWRALVASQLLKQPATTISLANFKEVADKSFQIVGGHRRAVWFTAEHALEMAKRRLARDLVASGYLRVADDGWQVVKQLRWVGESI</sequence>
<dbReference type="STRING" id="1423753.FD28_GL000180"/>
<dbReference type="PATRIC" id="fig|1423753.3.peg.187"/>
<evidence type="ECO:0000259" key="1">
    <source>
        <dbReference type="Pfam" id="PF06054"/>
    </source>
</evidence>
<feature type="domain" description="Competence protein CoiA-like N-terminal" evidence="2">
    <location>
        <begin position="20"/>
        <end position="56"/>
    </location>
</feature>
<accession>A0A0R1UQS3</accession>
<evidence type="ECO:0000313" key="3">
    <source>
        <dbReference type="EMBL" id="KRL95156.1"/>
    </source>
</evidence>
<dbReference type="AlphaFoldDB" id="A0A0R1UQS3"/>
<dbReference type="EMBL" id="AZFS01000050">
    <property type="protein sequence ID" value="KRL95156.1"/>
    <property type="molecule type" value="Genomic_DNA"/>
</dbReference>
<dbReference type="OrthoDB" id="3784230at2"/>
<dbReference type="Proteomes" id="UP000051580">
    <property type="component" value="Unassembled WGS sequence"/>
</dbReference>
<comment type="caution">
    <text evidence="3">The sequence shown here is derived from an EMBL/GenBank/DDBJ whole genome shotgun (WGS) entry which is preliminary data.</text>
</comment>
<dbReference type="InterPro" id="IPR057253">
    <property type="entry name" value="CoiA-like_N"/>
</dbReference>
<gene>
    <name evidence="3" type="ORF">FD28_GL000180</name>
</gene>
<keyword evidence="4" id="KW-1185">Reference proteome</keyword>
<organism evidence="3 4">
    <name type="scientific">Levilactobacillus hammesii DSM 16381</name>
    <dbReference type="NCBI Taxonomy" id="1423753"/>
    <lineage>
        <taxon>Bacteria</taxon>
        <taxon>Bacillati</taxon>
        <taxon>Bacillota</taxon>
        <taxon>Bacilli</taxon>
        <taxon>Lactobacillales</taxon>
        <taxon>Lactobacillaceae</taxon>
        <taxon>Levilactobacillus</taxon>
    </lineage>
</organism>
<proteinExistence type="predicted"/>
<evidence type="ECO:0000313" key="4">
    <source>
        <dbReference type="Proteomes" id="UP000051580"/>
    </source>
</evidence>
<feature type="domain" description="Competence protein CoiA nuclease-like" evidence="1">
    <location>
        <begin position="60"/>
        <end position="183"/>
    </location>
</feature>
<name>A0A0R1UQS3_9LACO</name>
<protein>
    <submittedName>
        <fullName evidence="3">Competence protein</fullName>
    </submittedName>
</protein>